<sequence length="165" mass="18083">MQIAPHLATIGLACTTTFTSGMGSVSCSVEPGPCTLRDCTRFHGCSSRGTVHGPWDNVFDITFACLDNRKYVQKATQSGKACDVLVLLRKVYQESYSLAVVPPPSCNNTATSPTTEQRDVVRFKAYSWKRPLRSSSPAINLTLPSPPLNHVPKSHIYTSFKYLQG</sequence>
<reference evidence="1 2" key="1">
    <citation type="journal article" date="2023" name="J. Hered.">
        <title>Chromosome-level genome of the wood stork (Mycteria americana) provides insight into avian chromosome evolution.</title>
        <authorList>
            <person name="Flamio R. Jr."/>
            <person name="Ramstad K.M."/>
        </authorList>
    </citation>
    <scope>NUCLEOTIDE SEQUENCE [LARGE SCALE GENOMIC DNA]</scope>
    <source>
        <strain evidence="1">JAX WOST 10</strain>
    </source>
</reference>
<evidence type="ECO:0000313" key="1">
    <source>
        <dbReference type="EMBL" id="KAK4827460.1"/>
    </source>
</evidence>
<protein>
    <submittedName>
        <fullName evidence="1">Uncharacterized protein</fullName>
    </submittedName>
</protein>
<dbReference type="EMBL" id="JAUNZN010000002">
    <property type="protein sequence ID" value="KAK4827460.1"/>
    <property type="molecule type" value="Genomic_DNA"/>
</dbReference>
<proteinExistence type="predicted"/>
<comment type="caution">
    <text evidence="1">The sequence shown here is derived from an EMBL/GenBank/DDBJ whole genome shotgun (WGS) entry which is preliminary data.</text>
</comment>
<organism evidence="1 2">
    <name type="scientific">Mycteria americana</name>
    <name type="common">Wood stork</name>
    <dbReference type="NCBI Taxonomy" id="33587"/>
    <lineage>
        <taxon>Eukaryota</taxon>
        <taxon>Metazoa</taxon>
        <taxon>Chordata</taxon>
        <taxon>Craniata</taxon>
        <taxon>Vertebrata</taxon>
        <taxon>Euteleostomi</taxon>
        <taxon>Archelosauria</taxon>
        <taxon>Archosauria</taxon>
        <taxon>Dinosauria</taxon>
        <taxon>Saurischia</taxon>
        <taxon>Theropoda</taxon>
        <taxon>Coelurosauria</taxon>
        <taxon>Aves</taxon>
        <taxon>Neognathae</taxon>
        <taxon>Neoaves</taxon>
        <taxon>Aequornithes</taxon>
        <taxon>Ciconiiformes</taxon>
        <taxon>Ciconiidae</taxon>
        <taxon>Mycteria</taxon>
    </lineage>
</organism>
<evidence type="ECO:0000313" key="2">
    <source>
        <dbReference type="Proteomes" id="UP001333110"/>
    </source>
</evidence>
<dbReference type="AlphaFoldDB" id="A0AAN7NK21"/>
<dbReference type="Proteomes" id="UP001333110">
    <property type="component" value="Unassembled WGS sequence"/>
</dbReference>
<name>A0AAN7NK21_MYCAM</name>
<accession>A0AAN7NK21</accession>
<gene>
    <name evidence="1" type="ORF">QYF61_018181</name>
</gene>
<keyword evidence="2" id="KW-1185">Reference proteome</keyword>